<dbReference type="Pfam" id="PF00092">
    <property type="entry name" value="VWA"/>
    <property type="match status" value="1"/>
</dbReference>
<name>A0AAE0CA76_9CHLO</name>
<evidence type="ECO:0000259" key="1">
    <source>
        <dbReference type="PROSITE" id="PS50234"/>
    </source>
</evidence>
<sequence length="824" mass="88836">MTSTDQNVSRLVPQEFMCPILLQLMTDPVIAADGHTYDRCGIEQWFQNNQQEHRPILSPMTGAVIGTTDLIPNYNIKKLIGDFQSQTIPGPVPARDAVSIPESQTEVQNQAPAELQLNANKSADGLLRLDVIPPSSPSTQTVRTHLVFVVDVSYSMTDEAEITDNSGSKERHGFCILDLVKHAMLTTLHSLGGRHSISIITFSDTAKTVISGLPMNEAGKQQAETRIRALRPESRTNLWCGLQKGLEVLNTHAASRECRNELLLFTDGVPNVEPPRGHLPTLRRYLEHSVPELSCTIRTFGFGFNLDSHLLEALAAAGPAPGTFSFIPDPSMLGTIFIHSVADILACTSATDIKLHIAPASDGAALALGELPQAISAQQASTGELTVTLGTIAYGQPRSFVFSTPPGQSVQDLVATVEYTDLSGSRVTSKVDVQVNDTRESTDESIAQRFRHEYCSAISNTIQNTQNSGWSSDTQTTIPSLLPELAERMRPHAEAHLLIAALLKDLEGEVKLAVADKSSFERWGMHYLRSLCGAHTHQKRNNFKDPGVQEYGGAAFDVLVDTVSDTFDSLPPPEPSAERYNGPPRASAYGVGFGGGFGGGCGSHAAAAAAPSNRRVQSMAVYNSTGNVCFGEHSLVMLEDGSQKPVKNVARGDRLRTVGGDGSARVVCAVRTQCTGQRAELVGLEGGAVLTPWHPVRVEGRWEFPCHLGTTVEVHCDAVYNFLLDSDHRIYINGVETVTLAHGLRGPTVEHDYFGTDCVAKDLKRMSGFDQGLVVLPPRCLLRHAETGLVVGLTQISAPALHRKNSMCRSGVTSPAMASSASVM</sequence>
<accession>A0AAE0CA76</accession>
<dbReference type="SMART" id="SM00504">
    <property type="entry name" value="Ubox"/>
    <property type="match status" value="1"/>
</dbReference>
<dbReference type="Gene3D" id="2.170.16.10">
    <property type="entry name" value="Hedgehog/Intein (Hint) domain"/>
    <property type="match status" value="1"/>
</dbReference>
<dbReference type="PANTHER" id="PTHR10579:SF156">
    <property type="entry name" value="VWFA DOMAIN-CONTAINING PROTEIN"/>
    <property type="match status" value="1"/>
</dbReference>
<dbReference type="InterPro" id="IPR002035">
    <property type="entry name" value="VWF_A"/>
</dbReference>
<evidence type="ECO:0000313" key="4">
    <source>
        <dbReference type="Proteomes" id="UP001190700"/>
    </source>
</evidence>
<dbReference type="PROSITE" id="PS50234">
    <property type="entry name" value="VWFA"/>
    <property type="match status" value="1"/>
</dbReference>
<evidence type="ECO:0000313" key="3">
    <source>
        <dbReference type="EMBL" id="KAK3250653.1"/>
    </source>
</evidence>
<dbReference type="Pfam" id="PF14624">
    <property type="entry name" value="Vwaint"/>
    <property type="match status" value="1"/>
</dbReference>
<dbReference type="SUPFAM" id="SSF57850">
    <property type="entry name" value="RING/U-box"/>
    <property type="match status" value="1"/>
</dbReference>
<dbReference type="InterPro" id="IPR013083">
    <property type="entry name" value="Znf_RING/FYVE/PHD"/>
</dbReference>
<dbReference type="InterPro" id="IPR039510">
    <property type="entry name" value="Vint_dom"/>
</dbReference>
<dbReference type="AlphaFoldDB" id="A0AAE0CA76"/>
<dbReference type="InterPro" id="IPR051266">
    <property type="entry name" value="CLCR"/>
</dbReference>
<dbReference type="Gene3D" id="3.30.40.10">
    <property type="entry name" value="Zinc/RING finger domain, C3HC4 (zinc finger)"/>
    <property type="match status" value="1"/>
</dbReference>
<dbReference type="PROSITE" id="PS51698">
    <property type="entry name" value="U_BOX"/>
    <property type="match status" value="1"/>
</dbReference>
<dbReference type="InterPro" id="IPR003613">
    <property type="entry name" value="Ubox_domain"/>
</dbReference>
<proteinExistence type="predicted"/>
<dbReference type="CDD" id="cd16655">
    <property type="entry name" value="RING-Ubox_WDSUB1-like"/>
    <property type="match status" value="1"/>
</dbReference>
<dbReference type="SMART" id="SM00327">
    <property type="entry name" value="VWA"/>
    <property type="match status" value="1"/>
</dbReference>
<dbReference type="Pfam" id="PF14623">
    <property type="entry name" value="Vint"/>
    <property type="match status" value="1"/>
</dbReference>
<feature type="domain" description="VWFA" evidence="1">
    <location>
        <begin position="145"/>
        <end position="341"/>
    </location>
</feature>
<evidence type="ECO:0008006" key="5">
    <source>
        <dbReference type="Google" id="ProtNLM"/>
    </source>
</evidence>
<dbReference type="Pfam" id="PF04564">
    <property type="entry name" value="U-box"/>
    <property type="match status" value="1"/>
</dbReference>
<dbReference type="EMBL" id="LGRX02026578">
    <property type="protein sequence ID" value="KAK3250653.1"/>
    <property type="molecule type" value="Genomic_DNA"/>
</dbReference>
<evidence type="ECO:0000259" key="2">
    <source>
        <dbReference type="PROSITE" id="PS51698"/>
    </source>
</evidence>
<feature type="domain" description="U-box" evidence="2">
    <location>
        <begin position="11"/>
        <end position="90"/>
    </location>
</feature>
<dbReference type="Gene3D" id="3.40.50.410">
    <property type="entry name" value="von Willebrand factor, type A domain"/>
    <property type="match status" value="1"/>
</dbReference>
<gene>
    <name evidence="3" type="ORF">CYMTET_39973</name>
</gene>
<dbReference type="GO" id="GO:0004842">
    <property type="term" value="F:ubiquitin-protein transferase activity"/>
    <property type="evidence" value="ECO:0007669"/>
    <property type="project" value="InterPro"/>
</dbReference>
<organism evidence="3 4">
    <name type="scientific">Cymbomonas tetramitiformis</name>
    <dbReference type="NCBI Taxonomy" id="36881"/>
    <lineage>
        <taxon>Eukaryota</taxon>
        <taxon>Viridiplantae</taxon>
        <taxon>Chlorophyta</taxon>
        <taxon>Pyramimonadophyceae</taxon>
        <taxon>Pyramimonadales</taxon>
        <taxon>Pyramimonadaceae</taxon>
        <taxon>Cymbomonas</taxon>
    </lineage>
</organism>
<comment type="caution">
    <text evidence="3">The sequence shown here is derived from an EMBL/GenBank/DDBJ whole genome shotgun (WGS) entry which is preliminary data.</text>
</comment>
<protein>
    <recommendedName>
        <fullName evidence="5">U-box domain-containing protein</fullName>
    </recommendedName>
</protein>
<dbReference type="InterPro" id="IPR036465">
    <property type="entry name" value="vWFA_dom_sf"/>
</dbReference>
<dbReference type="GO" id="GO:0016567">
    <property type="term" value="P:protein ubiquitination"/>
    <property type="evidence" value="ECO:0007669"/>
    <property type="project" value="InterPro"/>
</dbReference>
<dbReference type="Proteomes" id="UP001190700">
    <property type="component" value="Unassembled WGS sequence"/>
</dbReference>
<dbReference type="SUPFAM" id="SSF53300">
    <property type="entry name" value="vWA-like"/>
    <property type="match status" value="1"/>
</dbReference>
<dbReference type="InterPro" id="IPR032838">
    <property type="entry name" value="Vwaint_dom"/>
</dbReference>
<dbReference type="SUPFAM" id="SSF51294">
    <property type="entry name" value="Hedgehog/intein (Hint) domain"/>
    <property type="match status" value="1"/>
</dbReference>
<dbReference type="PANTHER" id="PTHR10579">
    <property type="entry name" value="CALCIUM-ACTIVATED CHLORIDE CHANNEL REGULATOR"/>
    <property type="match status" value="1"/>
</dbReference>
<keyword evidence="4" id="KW-1185">Reference proteome</keyword>
<dbReference type="InterPro" id="IPR036844">
    <property type="entry name" value="Hint_dom_sf"/>
</dbReference>
<reference evidence="3 4" key="1">
    <citation type="journal article" date="2015" name="Genome Biol. Evol.">
        <title>Comparative Genomics of a Bacterivorous Green Alga Reveals Evolutionary Causalities and Consequences of Phago-Mixotrophic Mode of Nutrition.</title>
        <authorList>
            <person name="Burns J.A."/>
            <person name="Paasch A."/>
            <person name="Narechania A."/>
            <person name="Kim E."/>
        </authorList>
    </citation>
    <scope>NUCLEOTIDE SEQUENCE [LARGE SCALE GENOMIC DNA]</scope>
    <source>
        <strain evidence="3 4">PLY_AMNH</strain>
    </source>
</reference>